<protein>
    <submittedName>
        <fullName evidence="2">Uncharacterized protein</fullName>
    </submittedName>
</protein>
<dbReference type="EMBL" id="CAJOAZ010000248">
    <property type="protein sequence ID" value="CAF3590962.1"/>
    <property type="molecule type" value="Genomic_DNA"/>
</dbReference>
<evidence type="ECO:0000256" key="1">
    <source>
        <dbReference type="SAM" id="MobiDB-lite"/>
    </source>
</evidence>
<gene>
    <name evidence="2" type="ORF">IZO911_LOCUS2648</name>
    <name evidence="3" type="ORF">JYZ213_LOCUS4165</name>
    <name evidence="4" type="ORF">KXQ929_LOCUS2514</name>
    <name evidence="5" type="ORF">OXD698_LOCUS5909</name>
</gene>
<dbReference type="EMBL" id="CAJNOE010000013">
    <property type="protein sequence ID" value="CAF0728380.1"/>
    <property type="molecule type" value="Genomic_DNA"/>
</dbReference>
<dbReference type="Proteomes" id="UP000663844">
    <property type="component" value="Unassembled WGS sequence"/>
</dbReference>
<accession>A0A813MWY5</accession>
<comment type="caution">
    <text evidence="2">The sequence shown here is derived from an EMBL/GenBank/DDBJ whole genome shotgun (WGS) entry which is preliminary data.</text>
</comment>
<organism evidence="2 6">
    <name type="scientific">Adineta steineri</name>
    <dbReference type="NCBI Taxonomy" id="433720"/>
    <lineage>
        <taxon>Eukaryota</taxon>
        <taxon>Metazoa</taxon>
        <taxon>Spiralia</taxon>
        <taxon>Gnathifera</taxon>
        <taxon>Rotifera</taxon>
        <taxon>Eurotatoria</taxon>
        <taxon>Bdelloidea</taxon>
        <taxon>Adinetida</taxon>
        <taxon>Adinetidae</taxon>
        <taxon>Adineta</taxon>
    </lineage>
</organism>
<proteinExistence type="predicted"/>
<dbReference type="AlphaFoldDB" id="A0A813MWY5"/>
<dbReference type="EMBL" id="CAJOBB010000075">
    <property type="protein sequence ID" value="CAF3548132.1"/>
    <property type="molecule type" value="Genomic_DNA"/>
</dbReference>
<name>A0A813MWY5_9BILA</name>
<evidence type="ECO:0000313" key="5">
    <source>
        <dbReference type="EMBL" id="CAF3590962.1"/>
    </source>
</evidence>
<evidence type="ECO:0000313" key="6">
    <source>
        <dbReference type="Proteomes" id="UP000663860"/>
    </source>
</evidence>
<reference evidence="2" key="1">
    <citation type="submission" date="2021-02" db="EMBL/GenBank/DDBJ databases">
        <authorList>
            <person name="Nowell W R."/>
        </authorList>
    </citation>
    <scope>NUCLEOTIDE SEQUENCE</scope>
</reference>
<dbReference type="EMBL" id="CAJNOG010000023">
    <property type="protein sequence ID" value="CAF0780874.1"/>
    <property type="molecule type" value="Genomic_DNA"/>
</dbReference>
<dbReference type="Proteomes" id="UP000663860">
    <property type="component" value="Unassembled WGS sequence"/>
</dbReference>
<evidence type="ECO:0000313" key="3">
    <source>
        <dbReference type="EMBL" id="CAF0780874.1"/>
    </source>
</evidence>
<feature type="region of interest" description="Disordered" evidence="1">
    <location>
        <begin position="1"/>
        <end position="21"/>
    </location>
</feature>
<evidence type="ECO:0000313" key="4">
    <source>
        <dbReference type="EMBL" id="CAF3548132.1"/>
    </source>
</evidence>
<sequence>MRLSPSAVTPLTATPSKIDTSTNTENRLSVLNHQWNDFNHRLQILIHSQSQYEKIHYHQPINSSLSNSKQRINEYSKQYDRKENNQLELLTTGRRKKLLQDIKPNENNLDRVHQRLDGMINNSLMLRLFFDSCSSGNG</sequence>
<dbReference type="Proteomes" id="UP000663868">
    <property type="component" value="Unassembled WGS sequence"/>
</dbReference>
<dbReference type="Proteomes" id="UP000663845">
    <property type="component" value="Unassembled WGS sequence"/>
</dbReference>
<evidence type="ECO:0000313" key="2">
    <source>
        <dbReference type="EMBL" id="CAF0728380.1"/>
    </source>
</evidence>